<gene>
    <name evidence="2" type="ORF">C8D87_103467</name>
</gene>
<feature type="compositionally biased region" description="Basic and acidic residues" evidence="1">
    <location>
        <begin position="181"/>
        <end position="200"/>
    </location>
</feature>
<evidence type="ECO:0008006" key="4">
    <source>
        <dbReference type="Google" id="ProtNLM"/>
    </source>
</evidence>
<proteinExistence type="predicted"/>
<keyword evidence="3" id="KW-1185">Reference proteome</keyword>
<reference evidence="2 3" key="1">
    <citation type="submission" date="2018-06" db="EMBL/GenBank/DDBJ databases">
        <title>Genomic Encyclopedia of Type Strains, Phase IV (KMG-IV): sequencing the most valuable type-strain genomes for metagenomic binning, comparative biology and taxonomic classification.</title>
        <authorList>
            <person name="Goeker M."/>
        </authorList>
    </citation>
    <scope>NUCLEOTIDE SEQUENCE [LARGE SCALE GENOMIC DNA]</scope>
    <source>
        <strain evidence="2 3">DSM 45479</strain>
    </source>
</reference>
<feature type="region of interest" description="Disordered" evidence="1">
    <location>
        <begin position="172"/>
        <end position="200"/>
    </location>
</feature>
<organism evidence="2 3">
    <name type="scientific">Lentzea atacamensis</name>
    <dbReference type="NCBI Taxonomy" id="531938"/>
    <lineage>
        <taxon>Bacteria</taxon>
        <taxon>Bacillati</taxon>
        <taxon>Actinomycetota</taxon>
        <taxon>Actinomycetes</taxon>
        <taxon>Pseudonocardiales</taxon>
        <taxon>Pseudonocardiaceae</taxon>
        <taxon>Lentzea</taxon>
    </lineage>
</organism>
<dbReference type="EMBL" id="QLTT01000003">
    <property type="protein sequence ID" value="RAS67128.1"/>
    <property type="molecule type" value="Genomic_DNA"/>
</dbReference>
<evidence type="ECO:0000256" key="1">
    <source>
        <dbReference type="SAM" id="MobiDB-lite"/>
    </source>
</evidence>
<sequence>MQRDLGAGVVQDVFRDRVTFGLVGVQQGVRRPAADLRGQLPAEVDRVLDAQVQVLSACEEGVATADRRQQAKEWAEKQVAAVRGTAQTEHGDVRATVDHSGLLQHELSPITKQAKQDDLARAITAVVRQATADVRNQLRDVYMRRQNEGVIRALPPFLLPAPETGAATLALPVRGNAPSRRAGDRQEEGPPEGWLREDPW</sequence>
<evidence type="ECO:0000313" key="2">
    <source>
        <dbReference type="EMBL" id="RAS67128.1"/>
    </source>
</evidence>
<comment type="caution">
    <text evidence="2">The sequence shown here is derived from an EMBL/GenBank/DDBJ whole genome shotgun (WGS) entry which is preliminary data.</text>
</comment>
<name>A0ABX9EB51_9PSEU</name>
<dbReference type="Proteomes" id="UP000248714">
    <property type="component" value="Unassembled WGS sequence"/>
</dbReference>
<protein>
    <recommendedName>
        <fullName evidence="4">YbaB/EbfC DNA-binding family protein</fullName>
    </recommendedName>
</protein>
<accession>A0ABX9EB51</accession>
<evidence type="ECO:0000313" key="3">
    <source>
        <dbReference type="Proteomes" id="UP000248714"/>
    </source>
</evidence>